<organism evidence="1">
    <name type="scientific">Harvfovirus sp</name>
    <dbReference type="NCBI Taxonomy" id="2487768"/>
    <lineage>
        <taxon>Viruses</taxon>
        <taxon>Varidnaviria</taxon>
        <taxon>Bamfordvirae</taxon>
        <taxon>Nucleocytoviricota</taxon>
        <taxon>Megaviricetes</taxon>
        <taxon>Imitervirales</taxon>
        <taxon>Mimiviridae</taxon>
        <taxon>Klosneuvirinae</taxon>
    </lineage>
</organism>
<name>A0A3G5A805_9VIRU</name>
<accession>A0A3G5A805</accession>
<reference evidence="1" key="1">
    <citation type="submission" date="2018-10" db="EMBL/GenBank/DDBJ databases">
        <title>Hidden diversity of soil giant viruses.</title>
        <authorList>
            <person name="Schulz F."/>
            <person name="Alteio L."/>
            <person name="Goudeau D."/>
            <person name="Ryan E.M."/>
            <person name="Malmstrom R.R."/>
            <person name="Blanchard J."/>
            <person name="Woyke T."/>
        </authorList>
    </citation>
    <scope>NUCLEOTIDE SEQUENCE</scope>
    <source>
        <strain evidence="1">HAV1</strain>
    </source>
</reference>
<evidence type="ECO:0000313" key="1">
    <source>
        <dbReference type="EMBL" id="AYV81953.1"/>
    </source>
</evidence>
<gene>
    <name evidence="1" type="ORF">Harvfovirus85_2</name>
</gene>
<sequence length="218" mass="23796">MSGIISSFKNIGSNVEERKVTENVRSAGIDVKDGDVVYNISAIANKRCRVVIDCPAAQRLADAIKKVLAPSKQVYDNAVNAKIKTLKNDAASLVEGKVDTLTAFLSKIKNVSDELAKLKTVRDKKAKEDIKDVDIKCQIFVKGVHDPLVGSIIKINIAGKNVDVKYKNDKKDETLYNVEINKLCIEDKGNNCKLTGGATVEGNGEAPDEKKNYVDICE</sequence>
<proteinExistence type="predicted"/>
<dbReference type="EMBL" id="MK072327">
    <property type="protein sequence ID" value="AYV81953.1"/>
    <property type="molecule type" value="Genomic_DNA"/>
</dbReference>
<protein>
    <submittedName>
        <fullName evidence="1">Uncharacterized protein</fullName>
    </submittedName>
</protein>